<dbReference type="EMBL" id="OE843634">
    <property type="protein sequence ID" value="CAD7603609.1"/>
    <property type="molecule type" value="Genomic_DNA"/>
</dbReference>
<name>A0A7R9K507_TIMGE</name>
<gene>
    <name evidence="2" type="ORF">TGEB3V08_LOCUS8840</name>
</gene>
<proteinExistence type="predicted"/>
<protein>
    <submittedName>
        <fullName evidence="2">Uncharacterized protein</fullName>
    </submittedName>
</protein>
<accession>A0A7R9K507</accession>
<reference evidence="2" key="1">
    <citation type="submission" date="2020-11" db="EMBL/GenBank/DDBJ databases">
        <authorList>
            <person name="Tran Van P."/>
        </authorList>
    </citation>
    <scope>NUCLEOTIDE SEQUENCE</scope>
</reference>
<feature type="region of interest" description="Disordered" evidence="1">
    <location>
        <begin position="141"/>
        <end position="172"/>
    </location>
</feature>
<dbReference type="AlphaFoldDB" id="A0A7R9K507"/>
<sequence>MDNSDISFVKEETIERIKTEPQGDDDELYMCGRPRIKTEDDSNLPGYFNDTINYEPEYSQKSDLQMKSPWDGFLPIKEQVKDESDSLDYEEKAVNTEMKFYDSSLGVMDSRPDHFIVDVKSQDEPDSPDYEDKIVKTEMKDYDSSPGVMESSPNHSNLDVKFQVGPDSPDYEDKIVKTEMKDYDPFPVVTDSSTDYFTPDVKSQRSEIPNEVLGVFPSGLSGC</sequence>
<organism evidence="2">
    <name type="scientific">Timema genevievae</name>
    <name type="common">Walking stick</name>
    <dbReference type="NCBI Taxonomy" id="629358"/>
    <lineage>
        <taxon>Eukaryota</taxon>
        <taxon>Metazoa</taxon>
        <taxon>Ecdysozoa</taxon>
        <taxon>Arthropoda</taxon>
        <taxon>Hexapoda</taxon>
        <taxon>Insecta</taxon>
        <taxon>Pterygota</taxon>
        <taxon>Neoptera</taxon>
        <taxon>Polyneoptera</taxon>
        <taxon>Phasmatodea</taxon>
        <taxon>Timematodea</taxon>
        <taxon>Timematoidea</taxon>
        <taxon>Timematidae</taxon>
        <taxon>Timema</taxon>
    </lineage>
</organism>
<evidence type="ECO:0000256" key="1">
    <source>
        <dbReference type="SAM" id="MobiDB-lite"/>
    </source>
</evidence>
<evidence type="ECO:0000313" key="2">
    <source>
        <dbReference type="EMBL" id="CAD7603609.1"/>
    </source>
</evidence>